<evidence type="ECO:0000256" key="1">
    <source>
        <dbReference type="ARBA" id="ARBA00004442"/>
    </source>
</evidence>
<feature type="domain" description="OmpA-like" evidence="7">
    <location>
        <begin position="511"/>
        <end position="631"/>
    </location>
</feature>
<evidence type="ECO:0000256" key="4">
    <source>
        <dbReference type="PROSITE-ProRule" id="PRU00473"/>
    </source>
</evidence>
<feature type="compositionally biased region" description="Low complexity" evidence="5">
    <location>
        <begin position="213"/>
        <end position="227"/>
    </location>
</feature>
<dbReference type="SUPFAM" id="SSF103088">
    <property type="entry name" value="OmpA-like"/>
    <property type="match status" value="1"/>
</dbReference>
<keyword evidence="9" id="KW-1185">Reference proteome</keyword>
<feature type="compositionally biased region" description="Low complexity" evidence="5">
    <location>
        <begin position="40"/>
        <end position="56"/>
    </location>
</feature>
<dbReference type="Proteomes" id="UP001431221">
    <property type="component" value="Unassembled WGS sequence"/>
</dbReference>
<feature type="compositionally biased region" description="Low complexity" evidence="5">
    <location>
        <begin position="142"/>
        <end position="160"/>
    </location>
</feature>
<dbReference type="InterPro" id="IPR036737">
    <property type="entry name" value="OmpA-like_sf"/>
</dbReference>
<feature type="chain" id="PRO_5045169509" evidence="6">
    <location>
        <begin position="27"/>
        <end position="636"/>
    </location>
</feature>
<feature type="compositionally biased region" description="Low complexity" evidence="5">
    <location>
        <begin position="95"/>
        <end position="133"/>
    </location>
</feature>
<organism evidence="8 9">
    <name type="scientific">Roseibium sediminicola</name>
    <dbReference type="NCBI Taxonomy" id="2933272"/>
    <lineage>
        <taxon>Bacteria</taxon>
        <taxon>Pseudomonadati</taxon>
        <taxon>Pseudomonadota</taxon>
        <taxon>Alphaproteobacteria</taxon>
        <taxon>Hyphomicrobiales</taxon>
        <taxon>Stappiaceae</taxon>
        <taxon>Roseibium</taxon>
    </lineage>
</organism>
<dbReference type="Gene3D" id="3.30.1330.60">
    <property type="entry name" value="OmpA-like domain"/>
    <property type="match status" value="1"/>
</dbReference>
<comment type="subcellular location">
    <subcellularLocation>
        <location evidence="1">Cell outer membrane</location>
    </subcellularLocation>
</comment>
<evidence type="ECO:0000313" key="9">
    <source>
        <dbReference type="Proteomes" id="UP001431221"/>
    </source>
</evidence>
<dbReference type="Pfam" id="PF00691">
    <property type="entry name" value="OmpA"/>
    <property type="match status" value="1"/>
</dbReference>
<evidence type="ECO:0000256" key="5">
    <source>
        <dbReference type="SAM" id="MobiDB-lite"/>
    </source>
</evidence>
<feature type="compositionally biased region" description="Low complexity" evidence="5">
    <location>
        <begin position="252"/>
        <end position="276"/>
    </location>
</feature>
<evidence type="ECO:0000256" key="2">
    <source>
        <dbReference type="ARBA" id="ARBA00023136"/>
    </source>
</evidence>
<accession>A0ABT0GT52</accession>
<name>A0ABT0GT52_9HYPH</name>
<feature type="compositionally biased region" description="Acidic residues" evidence="5">
    <location>
        <begin position="303"/>
        <end position="316"/>
    </location>
</feature>
<evidence type="ECO:0000313" key="8">
    <source>
        <dbReference type="EMBL" id="MCK7612622.1"/>
    </source>
</evidence>
<dbReference type="RefSeq" id="WP_248153695.1">
    <property type="nucleotide sequence ID" value="NZ_JALNMJ010000006.1"/>
</dbReference>
<keyword evidence="3" id="KW-0998">Cell outer membrane</keyword>
<protein>
    <submittedName>
        <fullName evidence="8">OmpA family protein</fullName>
    </submittedName>
</protein>
<dbReference type="CDD" id="cd07185">
    <property type="entry name" value="OmpA_C-like"/>
    <property type="match status" value="1"/>
</dbReference>
<dbReference type="PANTHER" id="PTHR30329">
    <property type="entry name" value="STATOR ELEMENT OF FLAGELLAR MOTOR COMPLEX"/>
    <property type="match status" value="1"/>
</dbReference>
<feature type="compositionally biased region" description="Basic and acidic residues" evidence="5">
    <location>
        <begin position="317"/>
        <end position="335"/>
    </location>
</feature>
<dbReference type="PRINTS" id="PR01021">
    <property type="entry name" value="OMPADOMAIN"/>
</dbReference>
<reference evidence="8" key="1">
    <citation type="submission" date="2022-04" db="EMBL/GenBank/DDBJ databases">
        <title>Roseibium sp. CAU 1639 isolated from mud.</title>
        <authorList>
            <person name="Kim W."/>
        </authorList>
    </citation>
    <scope>NUCLEOTIDE SEQUENCE</scope>
    <source>
        <strain evidence="8">CAU 1639</strain>
    </source>
</reference>
<keyword evidence="2 4" id="KW-0472">Membrane</keyword>
<evidence type="ECO:0000256" key="6">
    <source>
        <dbReference type="SAM" id="SignalP"/>
    </source>
</evidence>
<dbReference type="InterPro" id="IPR006665">
    <property type="entry name" value="OmpA-like"/>
</dbReference>
<dbReference type="EMBL" id="JALNMJ010000006">
    <property type="protein sequence ID" value="MCK7612622.1"/>
    <property type="molecule type" value="Genomic_DNA"/>
</dbReference>
<comment type="caution">
    <text evidence="8">The sequence shown here is derived from an EMBL/GenBank/DDBJ whole genome shotgun (WGS) entry which is preliminary data.</text>
</comment>
<evidence type="ECO:0000259" key="7">
    <source>
        <dbReference type="PROSITE" id="PS51123"/>
    </source>
</evidence>
<dbReference type="PANTHER" id="PTHR30329:SF21">
    <property type="entry name" value="LIPOPROTEIN YIAD-RELATED"/>
    <property type="match status" value="1"/>
</dbReference>
<evidence type="ECO:0000256" key="3">
    <source>
        <dbReference type="ARBA" id="ARBA00023237"/>
    </source>
</evidence>
<dbReference type="InterPro" id="IPR050330">
    <property type="entry name" value="Bact_OuterMem_StrucFunc"/>
</dbReference>
<sequence>MTPKLLKNSTALALVSLLCLPVPHTASLAQQADVDCATNPGREGCPPGAAAEGAVEQSEPVTDAAGQGQPPAETPEADLPSEAAPVEEAAPEPQPAAEEPPQAEAAAPATEPPAAEIPEPAETPAPAESVLEPEPAPEVEDAAPPATNDTAPAEAPAAEEIVPEAQEETAAPEAREPETQEPATLGTEASAPEAPAEKPEAPAVETTPEEKPAATLEAPAEAPAEKPGSSTEETVPDEKPAAEETQSGQADGEQPAGEPETPAEAAQSEEQPAAAAEPEEPTEANAEVTGEPGEPIEVQQSAEAEEPAAVVDDDASEAQRAEIRQREERRRDEARDRRLELLGAAAVGVGIGMLIPALGGKVVEDQGDRIIVERDGEYYVRKDENSLLRYGDAEFKAERLRGGRTRETVTRRNGVRIVTIRDEGGYVLYRSRILPDGREFVLIDNRGHDRLRRNWDRELPPLDIGIPRERYIVPAGRADYDLIYQTFAAPPVEPVEQAYSLREVRESERLRDKMRRVDLDTITFDTGSAVVRRSQVPLLEDIARASVALIEQDPTTVLLVEGHTDAVGSDISNLALSDRRAETVARILAEVYDVPPENMVVQGYGEDYLKIDTQAAEERNRRVTLRNITPLLSARK</sequence>
<dbReference type="InterPro" id="IPR006664">
    <property type="entry name" value="OMP_bac"/>
</dbReference>
<feature type="signal peptide" evidence="6">
    <location>
        <begin position="1"/>
        <end position="26"/>
    </location>
</feature>
<dbReference type="PROSITE" id="PS51123">
    <property type="entry name" value="OMPA_2"/>
    <property type="match status" value="1"/>
</dbReference>
<proteinExistence type="predicted"/>
<feature type="region of interest" description="Disordered" evidence="5">
    <location>
        <begin position="40"/>
        <end position="335"/>
    </location>
</feature>
<keyword evidence="6" id="KW-0732">Signal</keyword>
<feature type="compositionally biased region" description="Low complexity" evidence="5">
    <location>
        <begin position="180"/>
        <end position="194"/>
    </location>
</feature>
<gene>
    <name evidence="8" type="ORF">M0H32_10650</name>
</gene>